<sequence>MGLDSCAFDNLLPTPPKNLSLFPESEFSAVNEPFYFEDLARKNGYSFIAGVDEAGRGPLAGPVVASAVILSPGVMLEGIRDSKQMSSEARDQAFTSIHREALTSGIGVVSHRYIDEFNILNASLEAMRQAVLALDPQPDFILVDGIHRVPVPVPQWCIKKGDSLSRSISAASVLAKVYRDRIMASYHQMYPVYGFDRHKGYGTARHLKALNQYGPCPVHRMSFKGVV</sequence>
<keyword evidence="13 14" id="KW-0464">Manganese</keyword>
<comment type="subcellular location">
    <subcellularLocation>
        <location evidence="4 14">Cytoplasm</location>
    </subcellularLocation>
</comment>
<dbReference type="InterPro" id="IPR024567">
    <property type="entry name" value="RNase_HII/HIII_dom"/>
</dbReference>
<dbReference type="PROSITE" id="PS51975">
    <property type="entry name" value="RNASE_H_2"/>
    <property type="match status" value="1"/>
</dbReference>
<dbReference type="NCBIfam" id="NF000595">
    <property type="entry name" value="PRK00015.1-3"/>
    <property type="match status" value="1"/>
</dbReference>
<dbReference type="GO" id="GO:0004523">
    <property type="term" value="F:RNA-DNA hybrid ribonuclease activity"/>
    <property type="evidence" value="ECO:0007669"/>
    <property type="project" value="UniProtKB-UniRule"/>
</dbReference>
<dbReference type="PANTHER" id="PTHR10954:SF18">
    <property type="entry name" value="RIBONUCLEASE HII"/>
    <property type="match status" value="1"/>
</dbReference>
<gene>
    <name evidence="14 18" type="primary">rnhB</name>
    <name evidence="18" type="ORF">PITCH_A220005</name>
</gene>
<evidence type="ECO:0000256" key="8">
    <source>
        <dbReference type="ARBA" id="ARBA00022490"/>
    </source>
</evidence>
<dbReference type="GO" id="GO:0006298">
    <property type="term" value="P:mismatch repair"/>
    <property type="evidence" value="ECO:0007669"/>
    <property type="project" value="TreeGrafter"/>
</dbReference>
<evidence type="ECO:0000256" key="14">
    <source>
        <dbReference type="HAMAP-Rule" id="MF_00052"/>
    </source>
</evidence>
<evidence type="ECO:0000256" key="9">
    <source>
        <dbReference type="ARBA" id="ARBA00022722"/>
    </source>
</evidence>
<evidence type="ECO:0000256" key="16">
    <source>
        <dbReference type="RuleBase" id="RU003515"/>
    </source>
</evidence>
<evidence type="ECO:0000256" key="7">
    <source>
        <dbReference type="ARBA" id="ARBA00019179"/>
    </source>
</evidence>
<dbReference type="GO" id="GO:0030145">
    <property type="term" value="F:manganese ion binding"/>
    <property type="evidence" value="ECO:0007669"/>
    <property type="project" value="UniProtKB-UniRule"/>
</dbReference>
<evidence type="ECO:0000259" key="17">
    <source>
        <dbReference type="PROSITE" id="PS51975"/>
    </source>
</evidence>
<dbReference type="AlphaFoldDB" id="A0A445MXP2"/>
<dbReference type="GO" id="GO:0003723">
    <property type="term" value="F:RNA binding"/>
    <property type="evidence" value="ECO:0007669"/>
    <property type="project" value="UniProtKB-UniRule"/>
</dbReference>
<keyword evidence="9 14" id="KW-0540">Nuclease</keyword>
<comment type="cofactor">
    <cofactor evidence="14 15">
        <name>Mn(2+)</name>
        <dbReference type="ChEBI" id="CHEBI:29035"/>
    </cofactor>
    <cofactor evidence="14 15">
        <name>Mg(2+)</name>
        <dbReference type="ChEBI" id="CHEBI:18420"/>
    </cofactor>
    <text evidence="14 15">Manganese or magnesium. Binds 1 divalent metal ion per monomer in the absence of substrate. May bind a second metal ion after substrate binding.</text>
</comment>
<name>A0A445MXP2_9BACT</name>
<dbReference type="GO" id="GO:0032299">
    <property type="term" value="C:ribonuclease H2 complex"/>
    <property type="evidence" value="ECO:0007669"/>
    <property type="project" value="TreeGrafter"/>
</dbReference>
<evidence type="ECO:0000256" key="2">
    <source>
        <dbReference type="ARBA" id="ARBA00001946"/>
    </source>
</evidence>
<dbReference type="HAMAP" id="MF_00052_B">
    <property type="entry name" value="RNase_HII_B"/>
    <property type="match status" value="1"/>
</dbReference>
<evidence type="ECO:0000256" key="5">
    <source>
        <dbReference type="ARBA" id="ARBA00007383"/>
    </source>
</evidence>
<feature type="domain" description="RNase H type-2" evidence="17">
    <location>
        <begin position="46"/>
        <end position="227"/>
    </location>
</feature>
<evidence type="ECO:0000256" key="13">
    <source>
        <dbReference type="ARBA" id="ARBA00023211"/>
    </source>
</evidence>
<protein>
    <recommendedName>
        <fullName evidence="7 14">Ribonuclease HII</fullName>
        <shortName evidence="14">RNase HII</shortName>
        <ecNumber evidence="6 14">3.1.26.4</ecNumber>
    </recommendedName>
</protein>
<keyword evidence="11 14" id="KW-0255">Endonuclease</keyword>
<dbReference type="PANTHER" id="PTHR10954">
    <property type="entry name" value="RIBONUCLEASE H2 SUBUNIT A"/>
    <property type="match status" value="1"/>
</dbReference>
<dbReference type="Gene3D" id="3.30.420.10">
    <property type="entry name" value="Ribonuclease H-like superfamily/Ribonuclease H"/>
    <property type="match status" value="1"/>
</dbReference>
<comment type="cofactor">
    <cofactor evidence="2">
        <name>Mg(2+)</name>
        <dbReference type="ChEBI" id="CHEBI:18420"/>
    </cofactor>
</comment>
<keyword evidence="10 14" id="KW-0479">Metal-binding</keyword>
<reference evidence="18" key="1">
    <citation type="submission" date="2018-01" db="EMBL/GenBank/DDBJ databases">
        <authorList>
            <person name="Regsiter A."/>
            <person name="William W."/>
        </authorList>
    </citation>
    <scope>NUCLEOTIDE SEQUENCE</scope>
    <source>
        <strain evidence="18">TRIP AH-1</strain>
    </source>
</reference>
<dbReference type="InterPro" id="IPR036397">
    <property type="entry name" value="RNaseH_sf"/>
</dbReference>
<dbReference type="InterPro" id="IPR001352">
    <property type="entry name" value="RNase_HII/HIII"/>
</dbReference>
<accession>A0A445MXP2</accession>
<feature type="binding site" evidence="14 15">
    <location>
        <position position="53"/>
    </location>
    <ligand>
        <name>a divalent metal cation</name>
        <dbReference type="ChEBI" id="CHEBI:60240"/>
    </ligand>
</feature>
<dbReference type="NCBIfam" id="NF000594">
    <property type="entry name" value="PRK00015.1-1"/>
    <property type="match status" value="1"/>
</dbReference>
<comment type="function">
    <text evidence="3 14 16">Endonuclease that specifically degrades the RNA of RNA-DNA hybrids.</text>
</comment>
<dbReference type="GO" id="GO:0043137">
    <property type="term" value="P:DNA replication, removal of RNA primer"/>
    <property type="evidence" value="ECO:0007669"/>
    <property type="project" value="TreeGrafter"/>
</dbReference>
<evidence type="ECO:0000256" key="4">
    <source>
        <dbReference type="ARBA" id="ARBA00004496"/>
    </source>
</evidence>
<feature type="binding site" evidence="14 15">
    <location>
        <position position="52"/>
    </location>
    <ligand>
        <name>a divalent metal cation</name>
        <dbReference type="ChEBI" id="CHEBI:60240"/>
    </ligand>
</feature>
<evidence type="ECO:0000256" key="6">
    <source>
        <dbReference type="ARBA" id="ARBA00012180"/>
    </source>
</evidence>
<evidence type="ECO:0000256" key="12">
    <source>
        <dbReference type="ARBA" id="ARBA00022801"/>
    </source>
</evidence>
<dbReference type="InterPro" id="IPR012337">
    <property type="entry name" value="RNaseH-like_sf"/>
</dbReference>
<proteinExistence type="inferred from homology"/>
<dbReference type="GO" id="GO:0005737">
    <property type="term" value="C:cytoplasm"/>
    <property type="evidence" value="ECO:0007669"/>
    <property type="project" value="UniProtKB-SubCell"/>
</dbReference>
<dbReference type="SUPFAM" id="SSF53098">
    <property type="entry name" value="Ribonuclease H-like"/>
    <property type="match status" value="1"/>
</dbReference>
<evidence type="ECO:0000256" key="1">
    <source>
        <dbReference type="ARBA" id="ARBA00000077"/>
    </source>
</evidence>
<evidence type="ECO:0000256" key="10">
    <source>
        <dbReference type="ARBA" id="ARBA00022723"/>
    </source>
</evidence>
<evidence type="ECO:0000256" key="15">
    <source>
        <dbReference type="PROSITE-ProRule" id="PRU01319"/>
    </source>
</evidence>
<feature type="binding site" evidence="14 15">
    <location>
        <position position="144"/>
    </location>
    <ligand>
        <name>a divalent metal cation</name>
        <dbReference type="ChEBI" id="CHEBI:60240"/>
    </ligand>
</feature>
<comment type="similarity">
    <text evidence="5 14 16">Belongs to the RNase HII family.</text>
</comment>
<evidence type="ECO:0000256" key="11">
    <source>
        <dbReference type="ARBA" id="ARBA00022759"/>
    </source>
</evidence>
<organism evidence="18">
    <name type="scientific">uncultured Desulfobacterium sp</name>
    <dbReference type="NCBI Taxonomy" id="201089"/>
    <lineage>
        <taxon>Bacteria</taxon>
        <taxon>Pseudomonadati</taxon>
        <taxon>Thermodesulfobacteriota</taxon>
        <taxon>Desulfobacteria</taxon>
        <taxon>Desulfobacterales</taxon>
        <taxon>Desulfobacteriaceae</taxon>
        <taxon>Desulfobacterium</taxon>
        <taxon>environmental samples</taxon>
    </lineage>
</organism>
<dbReference type="Pfam" id="PF01351">
    <property type="entry name" value="RNase_HII"/>
    <property type="match status" value="1"/>
</dbReference>
<dbReference type="InterPro" id="IPR022898">
    <property type="entry name" value="RNase_HII"/>
</dbReference>
<dbReference type="CDD" id="cd07182">
    <property type="entry name" value="RNase_HII_bacteria_HII_like"/>
    <property type="match status" value="1"/>
</dbReference>
<evidence type="ECO:0000313" key="18">
    <source>
        <dbReference type="EMBL" id="SPD74238.1"/>
    </source>
</evidence>
<keyword evidence="12 14" id="KW-0378">Hydrolase</keyword>
<evidence type="ECO:0000256" key="3">
    <source>
        <dbReference type="ARBA" id="ARBA00004065"/>
    </source>
</evidence>
<comment type="catalytic activity">
    <reaction evidence="1 14 15 16">
        <text>Endonucleolytic cleavage to 5'-phosphomonoester.</text>
        <dbReference type="EC" id="3.1.26.4"/>
    </reaction>
</comment>
<dbReference type="EMBL" id="OJIN01000135">
    <property type="protein sequence ID" value="SPD74238.1"/>
    <property type="molecule type" value="Genomic_DNA"/>
</dbReference>
<keyword evidence="8 14" id="KW-0963">Cytoplasm</keyword>
<dbReference type="EC" id="3.1.26.4" evidence="6 14"/>